<dbReference type="Pfam" id="PF00440">
    <property type="entry name" value="TetR_N"/>
    <property type="match status" value="1"/>
</dbReference>
<dbReference type="PANTHER" id="PTHR43479">
    <property type="entry name" value="ACREF/ENVCD OPERON REPRESSOR-RELATED"/>
    <property type="match status" value="1"/>
</dbReference>
<evidence type="ECO:0000256" key="1">
    <source>
        <dbReference type="ARBA" id="ARBA00023125"/>
    </source>
</evidence>
<protein>
    <submittedName>
        <fullName evidence="4">TetR/AcrR family transcriptional regulator</fullName>
    </submittedName>
</protein>
<evidence type="ECO:0000259" key="3">
    <source>
        <dbReference type="PROSITE" id="PS50977"/>
    </source>
</evidence>
<reference evidence="5" key="1">
    <citation type="journal article" date="2019" name="Int. J. Syst. Evol. Microbiol.">
        <title>The Global Catalogue of Microorganisms (GCM) 10K type strain sequencing project: providing services to taxonomists for standard genome sequencing and annotation.</title>
        <authorList>
            <consortium name="The Broad Institute Genomics Platform"/>
            <consortium name="The Broad Institute Genome Sequencing Center for Infectious Disease"/>
            <person name="Wu L."/>
            <person name="Ma J."/>
        </authorList>
    </citation>
    <scope>NUCLEOTIDE SEQUENCE [LARGE SCALE GENOMIC DNA]</scope>
    <source>
        <strain evidence="5">TISTR 2466</strain>
    </source>
</reference>
<gene>
    <name evidence="4" type="ORF">ACFSUE_06350</name>
</gene>
<accession>A0ABW5S0I5</accession>
<dbReference type="InterPro" id="IPR009057">
    <property type="entry name" value="Homeodomain-like_sf"/>
</dbReference>
<feature type="domain" description="HTH tetR-type" evidence="3">
    <location>
        <begin position="8"/>
        <end position="69"/>
    </location>
</feature>
<dbReference type="Gene3D" id="1.10.357.10">
    <property type="entry name" value="Tetracycline Repressor, domain 2"/>
    <property type="match status" value="1"/>
</dbReference>
<feature type="DNA-binding region" description="H-T-H motif" evidence="2">
    <location>
        <begin position="32"/>
        <end position="51"/>
    </location>
</feature>
<dbReference type="PANTHER" id="PTHR43479:SF11">
    <property type="entry name" value="ACREF_ENVCD OPERON REPRESSOR-RELATED"/>
    <property type="match status" value="1"/>
</dbReference>
<evidence type="ECO:0000313" key="4">
    <source>
        <dbReference type="EMBL" id="MFD2693251.1"/>
    </source>
</evidence>
<proteinExistence type="predicted"/>
<dbReference type="RefSeq" id="WP_253058215.1">
    <property type="nucleotide sequence ID" value="NZ_JAMXWM010000002.1"/>
</dbReference>
<evidence type="ECO:0000256" key="2">
    <source>
        <dbReference type="PROSITE-ProRule" id="PRU00335"/>
    </source>
</evidence>
<sequence>MARNKHPEVTVNRILDTALKLFLKKGYEETTIQDIVDHLGDLSKGAIYHHFRSKEEIISAVTNRMVQQQPLNQITEDHSLTGLQKLKKVFVVSLSNSEQRQLYRSASAVMKNPKFLSEQLNEYITVQAPQLQKMIREGVEDGSIASNPSKELSEVVILLFNVWLNPGLFAADKEQFTNKFFFLKRLLDHLGVPVIDQEISDAFKDFCDGVFA</sequence>
<evidence type="ECO:0000313" key="5">
    <source>
        <dbReference type="Proteomes" id="UP001597399"/>
    </source>
</evidence>
<dbReference type="InterPro" id="IPR050624">
    <property type="entry name" value="HTH-type_Tx_Regulator"/>
</dbReference>
<dbReference type="SUPFAM" id="SSF46689">
    <property type="entry name" value="Homeodomain-like"/>
    <property type="match status" value="1"/>
</dbReference>
<dbReference type="EMBL" id="JBHUMQ010000015">
    <property type="protein sequence ID" value="MFD2693251.1"/>
    <property type="molecule type" value="Genomic_DNA"/>
</dbReference>
<dbReference type="PROSITE" id="PS50977">
    <property type="entry name" value="HTH_TETR_2"/>
    <property type="match status" value="1"/>
</dbReference>
<organism evidence="4 5">
    <name type="scientific">Sporolactobacillus shoreicorticis</name>
    <dbReference type="NCBI Taxonomy" id="1923877"/>
    <lineage>
        <taxon>Bacteria</taxon>
        <taxon>Bacillati</taxon>
        <taxon>Bacillota</taxon>
        <taxon>Bacilli</taxon>
        <taxon>Bacillales</taxon>
        <taxon>Sporolactobacillaceae</taxon>
        <taxon>Sporolactobacillus</taxon>
    </lineage>
</organism>
<comment type="caution">
    <text evidence="4">The sequence shown here is derived from an EMBL/GenBank/DDBJ whole genome shotgun (WGS) entry which is preliminary data.</text>
</comment>
<dbReference type="Proteomes" id="UP001597399">
    <property type="component" value="Unassembled WGS sequence"/>
</dbReference>
<keyword evidence="5" id="KW-1185">Reference proteome</keyword>
<dbReference type="InterPro" id="IPR001647">
    <property type="entry name" value="HTH_TetR"/>
</dbReference>
<keyword evidence="1 2" id="KW-0238">DNA-binding</keyword>
<name>A0ABW5S0I5_9BACL</name>